<evidence type="ECO:0000313" key="2">
    <source>
        <dbReference type="EMBL" id="USW58127.1"/>
    </source>
</evidence>
<feature type="compositionally biased region" description="Polar residues" evidence="1">
    <location>
        <begin position="387"/>
        <end position="403"/>
    </location>
</feature>
<feature type="region of interest" description="Disordered" evidence="1">
    <location>
        <begin position="379"/>
        <end position="591"/>
    </location>
</feature>
<feature type="compositionally biased region" description="Basic and acidic residues" evidence="1">
    <location>
        <begin position="444"/>
        <end position="457"/>
    </location>
</feature>
<feature type="compositionally biased region" description="Low complexity" evidence="1">
    <location>
        <begin position="521"/>
        <end position="533"/>
    </location>
</feature>
<evidence type="ECO:0000256" key="1">
    <source>
        <dbReference type="SAM" id="MobiDB-lite"/>
    </source>
</evidence>
<organism evidence="2 3">
    <name type="scientific">Septoria linicola</name>
    <dbReference type="NCBI Taxonomy" id="215465"/>
    <lineage>
        <taxon>Eukaryota</taxon>
        <taxon>Fungi</taxon>
        <taxon>Dikarya</taxon>
        <taxon>Ascomycota</taxon>
        <taxon>Pezizomycotina</taxon>
        <taxon>Dothideomycetes</taxon>
        <taxon>Dothideomycetidae</taxon>
        <taxon>Mycosphaerellales</taxon>
        <taxon>Mycosphaerellaceae</taxon>
        <taxon>Septoria</taxon>
    </lineage>
</organism>
<feature type="compositionally biased region" description="Acidic residues" evidence="1">
    <location>
        <begin position="45"/>
        <end position="60"/>
    </location>
</feature>
<sequence>MATIDERYLAETIERDADTSVTSSWVSGRSSVSVGTDIRSSPSMLEDDEAELSEVDEEDDVGKPAQMGVLSLERSFEVDQILGRKFEDSIVLYKVKWRPSIVRNDRIRQNDDESWVVDIDGGRWDDVSEVNIVNSFEREVVWKDSWRPVWMLGGAMEAIAAWHIRNPDQEIILDFRTPAFWKLHKPEAPLLPLEYQMPADTDVFMGPRSEYFQPKDIDHTMPLLRYSRRRAKEKPLTPDALALLNRPVRRPLIFSKQFIEAGKAIQIGRPTTFMALLAYCVGQAIPDPCSSCTNGKSPVPKCVSVDSHFRGACVGCAILGNVSNCESHLSHREYERGDRLETYDSHGGGLRASQQAAALRDDLYVDDFINDVLQMDFGTASPPAPAQQCSLSPGLDNNATASPVQHDPSDQQSNGDMRRASNTDLRASVTPTDDSLYCATPKRHTTDPLADVRKDLELQTAQQQSKRPSEAFKSYASKGFEEERKDWPRTETPAMTLAFRPGPSSSSPLVQASDKKPCPSPVESSVSSMTSSRSSKREQVHSPEAESSADEKPSFKRWRRNKHRKQSKNKRARTQSQQEIKPEPEARFRSAHPNCQPLQCCRDPLMGQPAYANGPILVFNDQAFAKDEASPEEVRYVISQCNCDNAETLFNLAKDSFDLRFANGDGAELSEYTWEGELAGRFWQQLNSAIVMCPPRGRKKKMKGRSKQVVDLTLE</sequence>
<accession>A0A9Q9EPV4</accession>
<feature type="compositionally biased region" description="Basic and acidic residues" evidence="1">
    <location>
        <begin position="535"/>
        <end position="554"/>
    </location>
</feature>
<dbReference type="AlphaFoldDB" id="A0A9Q9EPV4"/>
<dbReference type="EMBL" id="CP099427">
    <property type="protein sequence ID" value="USW58127.1"/>
    <property type="molecule type" value="Genomic_DNA"/>
</dbReference>
<feature type="compositionally biased region" description="Low complexity" evidence="1">
    <location>
        <begin position="26"/>
        <end position="36"/>
    </location>
</feature>
<feature type="compositionally biased region" description="Basic residues" evidence="1">
    <location>
        <begin position="555"/>
        <end position="573"/>
    </location>
</feature>
<dbReference type="Pfam" id="PF12511">
    <property type="entry name" value="DUF3716"/>
    <property type="match status" value="1"/>
</dbReference>
<feature type="compositionally biased region" description="Polar residues" evidence="1">
    <location>
        <begin position="422"/>
        <end position="433"/>
    </location>
</feature>
<dbReference type="Proteomes" id="UP001056384">
    <property type="component" value="Chromosome 10"/>
</dbReference>
<feature type="region of interest" description="Disordered" evidence="1">
    <location>
        <begin position="26"/>
        <end position="60"/>
    </location>
</feature>
<dbReference type="CDD" id="cd00024">
    <property type="entry name" value="CD_CSD"/>
    <property type="match status" value="1"/>
</dbReference>
<protein>
    <submittedName>
        <fullName evidence="2">Uncharacterized protein</fullName>
    </submittedName>
</protein>
<gene>
    <name evidence="2" type="ORF">Slin15195_G114460</name>
</gene>
<reference evidence="2" key="1">
    <citation type="submission" date="2022-06" db="EMBL/GenBank/DDBJ databases">
        <title>Complete genome sequences of two strains of the flax pathogen Septoria linicola.</title>
        <authorList>
            <person name="Lapalu N."/>
            <person name="Simon A."/>
            <person name="Demenou B."/>
            <person name="Paumier D."/>
            <person name="Guillot M.-P."/>
            <person name="Gout L."/>
            <person name="Valade R."/>
        </authorList>
    </citation>
    <scope>NUCLEOTIDE SEQUENCE</scope>
    <source>
        <strain evidence="2">SE15195</strain>
    </source>
</reference>
<evidence type="ECO:0000313" key="3">
    <source>
        <dbReference type="Proteomes" id="UP001056384"/>
    </source>
</evidence>
<keyword evidence="3" id="KW-1185">Reference proteome</keyword>
<name>A0A9Q9EPV4_9PEZI</name>
<proteinExistence type="predicted"/>
<feature type="compositionally biased region" description="Basic and acidic residues" evidence="1">
    <location>
        <begin position="479"/>
        <end position="489"/>
    </location>
</feature>
<dbReference type="InterPro" id="IPR022190">
    <property type="entry name" value="DUF3716"/>
</dbReference>